<name>A0A0N0NR69_9EURO</name>
<proteinExistence type="predicted"/>
<dbReference type="GO" id="GO:0005783">
    <property type="term" value="C:endoplasmic reticulum"/>
    <property type="evidence" value="ECO:0007669"/>
    <property type="project" value="TreeGrafter"/>
</dbReference>
<evidence type="ECO:0000256" key="5">
    <source>
        <dbReference type="ARBA" id="ARBA00023136"/>
    </source>
</evidence>
<evidence type="ECO:0000313" key="9">
    <source>
        <dbReference type="Proteomes" id="UP000038010"/>
    </source>
</evidence>
<dbReference type="InterPro" id="IPR049941">
    <property type="entry name" value="LPLAT_7/PORCN-like"/>
</dbReference>
<dbReference type="GeneID" id="28741203"/>
<dbReference type="InterPro" id="IPR004299">
    <property type="entry name" value="MBOAT_fam"/>
</dbReference>
<keyword evidence="5 7" id="KW-0472">Membrane</keyword>
<dbReference type="PANTHER" id="PTHR13906:SF4">
    <property type="entry name" value="LYSOPHOSPHOLIPID ACYLTRANSFERASE 6"/>
    <property type="match status" value="1"/>
</dbReference>
<dbReference type="PANTHER" id="PTHR13906">
    <property type="entry name" value="PORCUPINE"/>
    <property type="match status" value="1"/>
</dbReference>
<evidence type="ECO:0000256" key="3">
    <source>
        <dbReference type="ARBA" id="ARBA00022692"/>
    </source>
</evidence>
<dbReference type="STRING" id="1664694.A0A0N0NR69"/>
<comment type="caution">
    <text evidence="8">The sequence shown here is derived from an EMBL/GenBank/DDBJ whole genome shotgun (WGS) entry which is preliminary data.</text>
</comment>
<feature type="transmembrane region" description="Helical" evidence="7">
    <location>
        <begin position="51"/>
        <end position="72"/>
    </location>
</feature>
<dbReference type="GO" id="GO:0016020">
    <property type="term" value="C:membrane"/>
    <property type="evidence" value="ECO:0007669"/>
    <property type="project" value="UniProtKB-SubCell"/>
</dbReference>
<keyword evidence="2 8" id="KW-0808">Transferase</keyword>
<evidence type="ECO:0000256" key="2">
    <source>
        <dbReference type="ARBA" id="ARBA00022679"/>
    </source>
</evidence>
<evidence type="ECO:0000256" key="7">
    <source>
        <dbReference type="SAM" id="Phobius"/>
    </source>
</evidence>
<reference evidence="8 9" key="1">
    <citation type="submission" date="2015-06" db="EMBL/GenBank/DDBJ databases">
        <title>Draft genome of the ant-associated black yeast Phialophora attae CBS 131958.</title>
        <authorList>
            <person name="Moreno L.F."/>
            <person name="Stielow B.J."/>
            <person name="de Hoog S."/>
            <person name="Vicente V.A."/>
            <person name="Weiss V.A."/>
            <person name="de Vries M."/>
            <person name="Cruz L.M."/>
            <person name="Souza E.M."/>
        </authorList>
    </citation>
    <scope>NUCLEOTIDE SEQUENCE [LARGE SCALE GENOMIC DNA]</scope>
    <source>
        <strain evidence="8 9">CBS 131958</strain>
    </source>
</reference>
<organism evidence="8 9">
    <name type="scientific">Cyphellophora attinorum</name>
    <dbReference type="NCBI Taxonomy" id="1664694"/>
    <lineage>
        <taxon>Eukaryota</taxon>
        <taxon>Fungi</taxon>
        <taxon>Dikarya</taxon>
        <taxon>Ascomycota</taxon>
        <taxon>Pezizomycotina</taxon>
        <taxon>Eurotiomycetes</taxon>
        <taxon>Chaetothyriomycetidae</taxon>
        <taxon>Chaetothyriales</taxon>
        <taxon>Cyphellophoraceae</taxon>
        <taxon>Cyphellophora</taxon>
    </lineage>
</organism>
<dbReference type="VEuPathDB" id="FungiDB:AB675_8841"/>
<feature type="transmembrane region" description="Helical" evidence="7">
    <location>
        <begin position="349"/>
        <end position="372"/>
    </location>
</feature>
<dbReference type="AlphaFoldDB" id="A0A0N0NR69"/>
<comment type="subcellular location">
    <subcellularLocation>
        <location evidence="1">Membrane</location>
        <topology evidence="1">Multi-pass membrane protein</topology>
    </subcellularLocation>
</comment>
<feature type="transmembrane region" description="Helical" evidence="7">
    <location>
        <begin position="438"/>
        <end position="457"/>
    </location>
</feature>
<dbReference type="GO" id="GO:0030258">
    <property type="term" value="P:lipid modification"/>
    <property type="evidence" value="ECO:0007669"/>
    <property type="project" value="TreeGrafter"/>
</dbReference>
<dbReference type="OrthoDB" id="286734at2759"/>
<keyword evidence="6 8" id="KW-0012">Acyltransferase</keyword>
<feature type="transmembrane region" description="Helical" evidence="7">
    <location>
        <begin position="403"/>
        <end position="426"/>
    </location>
</feature>
<dbReference type="Proteomes" id="UP000038010">
    <property type="component" value="Unassembled WGS sequence"/>
</dbReference>
<keyword evidence="4 7" id="KW-1133">Transmembrane helix</keyword>
<accession>A0A0N0NR69</accession>
<dbReference type="RefSeq" id="XP_018004714.1">
    <property type="nucleotide sequence ID" value="XM_018149323.1"/>
</dbReference>
<feature type="transmembrane region" description="Helical" evidence="7">
    <location>
        <begin position="84"/>
        <end position="103"/>
    </location>
</feature>
<dbReference type="Pfam" id="PF03062">
    <property type="entry name" value="MBOAT"/>
    <property type="match status" value="1"/>
</dbReference>
<sequence length="575" mass="64512">MIPGINKPFVALADATGGSIDELKLIFSFLLSYPLAAVLKRIPDRSPWIKNIFIIGVSLFYLVGLFDLWGGLRTMFIDAAATYIIAYYIDGSLMPWIGFVFLMGHMSINHIRREMLADPSTIDITGAQMVGLMKLSAFCWNVHDGRLPESALTDSQKSRALKEMPPLLKYTAWVMFFPSFMVGPAFDYADYNSYIDTSMFATAAGQPAPPTKKARKIPRSGQPATIKCLTGLAWLGAYLYLSPYYNNDAVTSPDYMDYSLIRRIFMLYALGITTRTKYYAVWTLTEGSCILSENVNPLQIELAQNSRGYLEGWNKNTNHWLRNYVYLRVTPAGKKPGFLASLMTFGTSAFWHGFAPGYYLTFILAAFVQTVAKNFRRYIRPFFLAPPKDESDRNPNALPSKRYYDFASWFVTQIGFSFVTAPFVLLTLHDSIMVWARVYFYVPVAVALSIAFFSPQLPFKKMILKKLEARNQRPHPLTRSHSHDTLNAPTLLGLPHDPAASIDEAISDIRSEVEARRRRGSVGASMPTGEELKKMVESKIGQGFKIEQDKSTGRIRVSVGGDSATIAGDALKKEL</sequence>
<keyword evidence="9" id="KW-1185">Reference proteome</keyword>
<evidence type="ECO:0000256" key="1">
    <source>
        <dbReference type="ARBA" id="ARBA00004141"/>
    </source>
</evidence>
<evidence type="ECO:0000313" key="8">
    <source>
        <dbReference type="EMBL" id="KPI44751.1"/>
    </source>
</evidence>
<dbReference type="EMBL" id="LFJN01000003">
    <property type="protein sequence ID" value="KPI44751.1"/>
    <property type="molecule type" value="Genomic_DNA"/>
</dbReference>
<evidence type="ECO:0000256" key="6">
    <source>
        <dbReference type="ARBA" id="ARBA00023315"/>
    </source>
</evidence>
<dbReference type="GO" id="GO:0046474">
    <property type="term" value="P:glycerophospholipid biosynthetic process"/>
    <property type="evidence" value="ECO:0007669"/>
    <property type="project" value="TreeGrafter"/>
</dbReference>
<protein>
    <submittedName>
        <fullName evidence="8">Lysophospholipid acyltransferase</fullName>
    </submittedName>
</protein>
<gene>
    <name evidence="8" type="ORF">AB675_8841</name>
</gene>
<evidence type="ECO:0000256" key="4">
    <source>
        <dbReference type="ARBA" id="ARBA00022989"/>
    </source>
</evidence>
<dbReference type="GO" id="GO:0047184">
    <property type="term" value="F:1-acylglycerophosphocholine O-acyltransferase activity"/>
    <property type="evidence" value="ECO:0007669"/>
    <property type="project" value="TreeGrafter"/>
</dbReference>
<keyword evidence="3 7" id="KW-0812">Transmembrane</keyword>
<dbReference type="GO" id="GO:0003841">
    <property type="term" value="F:1-acylglycerol-3-phosphate O-acyltransferase activity"/>
    <property type="evidence" value="ECO:0007669"/>
    <property type="project" value="TreeGrafter"/>
</dbReference>